<dbReference type="RefSeq" id="WP_260791803.1">
    <property type="nucleotide sequence ID" value="NZ_CP093313.1"/>
</dbReference>
<evidence type="ECO:0000259" key="3">
    <source>
        <dbReference type="Pfam" id="PF01471"/>
    </source>
</evidence>
<feature type="domain" description="Peptidoglycan binding-like" evidence="3">
    <location>
        <begin position="61"/>
        <end position="102"/>
    </location>
</feature>
<feature type="compositionally biased region" description="Basic residues" evidence="1">
    <location>
        <begin position="31"/>
        <end position="53"/>
    </location>
</feature>
<dbReference type="EMBL" id="CP093313">
    <property type="protein sequence ID" value="UWZ82616.1"/>
    <property type="molecule type" value="Genomic_DNA"/>
</dbReference>
<dbReference type="Proteomes" id="UP001059380">
    <property type="component" value="Chromosome"/>
</dbReference>
<dbReference type="AlphaFoldDB" id="A0A9J7BIJ3"/>
<dbReference type="SUPFAM" id="SSF47090">
    <property type="entry name" value="PGBD-like"/>
    <property type="match status" value="1"/>
</dbReference>
<evidence type="ECO:0000313" key="5">
    <source>
        <dbReference type="Proteomes" id="UP001059380"/>
    </source>
</evidence>
<reference evidence="4" key="1">
    <citation type="submission" date="2021-04" db="EMBL/GenBank/DDBJ databases">
        <title>Phylogenetic analysis of Acidobacteriaceae.</title>
        <authorList>
            <person name="Qiu L."/>
            <person name="Zhang Q."/>
        </authorList>
    </citation>
    <scope>NUCLEOTIDE SEQUENCE</scope>
    <source>
        <strain evidence="4">DSM 25168</strain>
    </source>
</reference>
<sequence>MKSFRAVISLFAAAFLIAAPAIAATTTTHHTSSHKSSSHSKSKAKSAKSHKLHGQQAIDAERVTEIQQALIREHYLTGDANGVWDSTTQAAMQKFQADQGWQTKLMPDSRALVKLGLGPDYSTAINAKDVASAAPPATSSSTIPAPQTAGFAAAAGVNK</sequence>
<proteinExistence type="predicted"/>
<protein>
    <submittedName>
        <fullName evidence="4">Peptidoglycan-binding protein</fullName>
    </submittedName>
</protein>
<feature type="chain" id="PRO_5039917899" evidence="2">
    <location>
        <begin position="24"/>
        <end position="159"/>
    </location>
</feature>
<keyword evidence="5" id="KW-1185">Reference proteome</keyword>
<organism evidence="4 5">
    <name type="scientific">Occallatibacter riparius</name>
    <dbReference type="NCBI Taxonomy" id="1002689"/>
    <lineage>
        <taxon>Bacteria</taxon>
        <taxon>Pseudomonadati</taxon>
        <taxon>Acidobacteriota</taxon>
        <taxon>Terriglobia</taxon>
        <taxon>Terriglobales</taxon>
        <taxon>Acidobacteriaceae</taxon>
        <taxon>Occallatibacter</taxon>
    </lineage>
</organism>
<name>A0A9J7BIJ3_9BACT</name>
<dbReference type="InterPro" id="IPR036365">
    <property type="entry name" value="PGBD-like_sf"/>
</dbReference>
<gene>
    <name evidence="4" type="ORF">MOP44_18840</name>
</gene>
<evidence type="ECO:0000256" key="1">
    <source>
        <dbReference type="SAM" id="MobiDB-lite"/>
    </source>
</evidence>
<evidence type="ECO:0000313" key="4">
    <source>
        <dbReference type="EMBL" id="UWZ82616.1"/>
    </source>
</evidence>
<feature type="region of interest" description="Disordered" evidence="1">
    <location>
        <begin position="28"/>
        <end position="57"/>
    </location>
</feature>
<keyword evidence="2" id="KW-0732">Signal</keyword>
<dbReference type="InterPro" id="IPR002477">
    <property type="entry name" value="Peptidoglycan-bd-like"/>
</dbReference>
<dbReference type="Gene3D" id="1.10.101.10">
    <property type="entry name" value="PGBD-like superfamily/PGBD"/>
    <property type="match status" value="1"/>
</dbReference>
<dbReference type="Pfam" id="PF01471">
    <property type="entry name" value="PG_binding_1"/>
    <property type="match status" value="1"/>
</dbReference>
<accession>A0A9J7BIJ3</accession>
<evidence type="ECO:0000256" key="2">
    <source>
        <dbReference type="SAM" id="SignalP"/>
    </source>
</evidence>
<dbReference type="InterPro" id="IPR036366">
    <property type="entry name" value="PGBDSf"/>
</dbReference>
<feature type="signal peptide" evidence="2">
    <location>
        <begin position="1"/>
        <end position="23"/>
    </location>
</feature>
<dbReference type="KEGG" id="orp:MOP44_18840"/>